<dbReference type="PANTHER" id="PTHR40074">
    <property type="entry name" value="O-ACETYLTRANSFERASE WECH"/>
    <property type="match status" value="1"/>
</dbReference>
<evidence type="ECO:0000256" key="5">
    <source>
        <dbReference type="ARBA" id="ARBA00022989"/>
    </source>
</evidence>
<reference evidence="9 10" key="1">
    <citation type="submission" date="2019-03" db="EMBL/GenBank/DDBJ databases">
        <authorList>
            <person name="Che Y."/>
            <person name="Zhou L."/>
        </authorList>
    </citation>
    <scope>NUCLEOTIDE SEQUENCE [LARGE SCALE GENOMIC DNA]</scope>
    <source>
        <strain evidence="9 10">AIFJ1607</strain>
    </source>
</reference>
<feature type="transmembrane region" description="Helical" evidence="7">
    <location>
        <begin position="27"/>
        <end position="51"/>
    </location>
</feature>
<keyword evidence="6 7" id="KW-0472">Membrane</keyword>
<dbReference type="EMBL" id="CP038145">
    <property type="protein sequence ID" value="QBQ64349.1"/>
    <property type="molecule type" value="Genomic_DNA"/>
</dbReference>
<evidence type="ECO:0000256" key="7">
    <source>
        <dbReference type="SAM" id="Phobius"/>
    </source>
</evidence>
<feature type="transmembrane region" description="Helical" evidence="7">
    <location>
        <begin position="103"/>
        <end position="124"/>
    </location>
</feature>
<gene>
    <name evidence="9" type="ORF">EXH44_09000</name>
</gene>
<comment type="subcellular location">
    <subcellularLocation>
        <location evidence="1">Cell membrane</location>
        <topology evidence="1">Multi-pass membrane protein</topology>
    </subcellularLocation>
</comment>
<keyword evidence="10" id="KW-1185">Reference proteome</keyword>
<evidence type="ECO:0000313" key="9">
    <source>
        <dbReference type="EMBL" id="QBQ64349.1"/>
    </source>
</evidence>
<evidence type="ECO:0000313" key="10">
    <source>
        <dbReference type="Proteomes" id="UP000294444"/>
    </source>
</evidence>
<proteinExistence type="inferred from homology"/>
<evidence type="ECO:0000256" key="2">
    <source>
        <dbReference type="ARBA" id="ARBA00007400"/>
    </source>
</evidence>
<evidence type="ECO:0000256" key="1">
    <source>
        <dbReference type="ARBA" id="ARBA00004651"/>
    </source>
</evidence>
<feature type="transmembrane region" description="Helical" evidence="7">
    <location>
        <begin position="159"/>
        <end position="177"/>
    </location>
</feature>
<dbReference type="Proteomes" id="UP000294444">
    <property type="component" value="Chromosome"/>
</dbReference>
<name>A0A4P7CLE8_9PAST</name>
<protein>
    <recommendedName>
        <fullName evidence="8">Acyltransferase 3 domain-containing protein</fullName>
    </recommendedName>
</protein>
<feature type="transmembrane region" description="Helical" evidence="7">
    <location>
        <begin position="130"/>
        <end position="152"/>
    </location>
</feature>
<comment type="similarity">
    <text evidence="2">Belongs to the acyltransferase 3 family.</text>
</comment>
<feature type="domain" description="Acyltransferase 3" evidence="8">
    <location>
        <begin position="1"/>
        <end position="274"/>
    </location>
</feature>
<keyword evidence="3" id="KW-1003">Cell membrane</keyword>
<organism evidence="9 10">
    <name type="scientific">Actinobacillus indolicus</name>
    <dbReference type="NCBI Taxonomy" id="51049"/>
    <lineage>
        <taxon>Bacteria</taxon>
        <taxon>Pseudomonadati</taxon>
        <taxon>Pseudomonadota</taxon>
        <taxon>Gammaproteobacteria</taxon>
        <taxon>Pasteurellales</taxon>
        <taxon>Pasteurellaceae</taxon>
        <taxon>Actinobacillus</taxon>
    </lineage>
</organism>
<dbReference type="AlphaFoldDB" id="A0A4P7CLE8"/>
<evidence type="ECO:0000256" key="4">
    <source>
        <dbReference type="ARBA" id="ARBA00022692"/>
    </source>
</evidence>
<keyword evidence="4 7" id="KW-0812">Transmembrane</keyword>
<dbReference type="PANTHER" id="PTHR40074:SF2">
    <property type="entry name" value="O-ACETYLTRANSFERASE WECH"/>
    <property type="match status" value="1"/>
</dbReference>
<dbReference type="GO" id="GO:0016413">
    <property type="term" value="F:O-acetyltransferase activity"/>
    <property type="evidence" value="ECO:0007669"/>
    <property type="project" value="TreeGrafter"/>
</dbReference>
<sequence length="287" mass="33285">MLSGALILPKVVNTDILSFYKKRIPQFIILLFIYSFLTTLVHKLTVGIPLLKSIQDSFKWHNGLYPANIGSAIQLWYMYSIIGLYLIAPFLAKLLDRLTNKEIILFLFISVLLTQFKDTAIQGFRLNIDILPRIGTNMMGAYLNFFILGYLLIHRNIKLSILSSFLLLIVPIIISLIREIHKNEFIGGLHWYSSSLQILLSSIGLLSLLRIYFENKARSKFIEFLSVYSFGVYLLHYIFIYIFKSIIDFSSLSFTAKLMALFIPSFICSYIFAWLLSKHRITRFFVM</sequence>
<dbReference type="GO" id="GO:0009246">
    <property type="term" value="P:enterobacterial common antigen biosynthetic process"/>
    <property type="evidence" value="ECO:0007669"/>
    <property type="project" value="TreeGrafter"/>
</dbReference>
<evidence type="ECO:0000259" key="8">
    <source>
        <dbReference type="Pfam" id="PF01757"/>
    </source>
</evidence>
<feature type="transmembrane region" description="Helical" evidence="7">
    <location>
        <begin position="71"/>
        <end position="91"/>
    </location>
</feature>
<feature type="transmembrane region" description="Helical" evidence="7">
    <location>
        <begin position="254"/>
        <end position="277"/>
    </location>
</feature>
<dbReference type="KEGG" id="aio:EXH44_09000"/>
<feature type="transmembrane region" description="Helical" evidence="7">
    <location>
        <begin position="221"/>
        <end position="242"/>
    </location>
</feature>
<evidence type="ECO:0000256" key="3">
    <source>
        <dbReference type="ARBA" id="ARBA00022475"/>
    </source>
</evidence>
<dbReference type="Pfam" id="PF01757">
    <property type="entry name" value="Acyl_transf_3"/>
    <property type="match status" value="1"/>
</dbReference>
<evidence type="ECO:0000256" key="6">
    <source>
        <dbReference type="ARBA" id="ARBA00023136"/>
    </source>
</evidence>
<feature type="transmembrane region" description="Helical" evidence="7">
    <location>
        <begin position="189"/>
        <end position="209"/>
    </location>
</feature>
<accession>A0A4P7CLE8</accession>
<dbReference type="GO" id="GO:0005886">
    <property type="term" value="C:plasma membrane"/>
    <property type="evidence" value="ECO:0007669"/>
    <property type="project" value="UniProtKB-SubCell"/>
</dbReference>
<dbReference type="InterPro" id="IPR002656">
    <property type="entry name" value="Acyl_transf_3_dom"/>
</dbReference>
<keyword evidence="5 7" id="KW-1133">Transmembrane helix</keyword>